<feature type="non-terminal residue" evidence="1">
    <location>
        <position position="164"/>
    </location>
</feature>
<dbReference type="EMBL" id="KN881072">
    <property type="protein sequence ID" value="KIY61074.1"/>
    <property type="molecule type" value="Genomic_DNA"/>
</dbReference>
<accession>A0A0D7ATB6</accession>
<dbReference type="STRING" id="1314674.A0A0D7ATB6"/>
<proteinExistence type="predicted"/>
<sequence length="164" mass="19305">AGREIRMVQSLHKRWAALFGQDVDPESANELGPMSYAPFASKLDWEVAQWMVKDGIGHNSFNRLLAIDGVRERLGLSYHNTAGLHDRLEDIPRRAGKWHVKHVTYPDRPNEPFTLRHRNIIECIQSLWGDPELEEHIVYQPRRVFTSNNKQCRIYNEMWTGKWW</sequence>
<evidence type="ECO:0000313" key="1">
    <source>
        <dbReference type="EMBL" id="KIY61074.1"/>
    </source>
</evidence>
<dbReference type="InterPro" id="IPR041078">
    <property type="entry name" value="Plavaka"/>
</dbReference>
<dbReference type="AlphaFoldDB" id="A0A0D7ATB6"/>
<protein>
    <submittedName>
        <fullName evidence="1">Uncharacterized protein</fullName>
    </submittedName>
</protein>
<dbReference type="Pfam" id="PF18759">
    <property type="entry name" value="Plavaka"/>
    <property type="match status" value="1"/>
</dbReference>
<dbReference type="OrthoDB" id="2688393at2759"/>
<name>A0A0D7ATB6_9AGAR</name>
<keyword evidence="2" id="KW-1185">Reference proteome</keyword>
<reference evidence="1 2" key="1">
    <citation type="journal article" date="2015" name="Fungal Genet. Biol.">
        <title>Evolution of novel wood decay mechanisms in Agaricales revealed by the genome sequences of Fistulina hepatica and Cylindrobasidium torrendii.</title>
        <authorList>
            <person name="Floudas D."/>
            <person name="Held B.W."/>
            <person name="Riley R."/>
            <person name="Nagy L.G."/>
            <person name="Koehler G."/>
            <person name="Ransdell A.S."/>
            <person name="Younus H."/>
            <person name="Chow J."/>
            <person name="Chiniquy J."/>
            <person name="Lipzen A."/>
            <person name="Tritt A."/>
            <person name="Sun H."/>
            <person name="Haridas S."/>
            <person name="LaButti K."/>
            <person name="Ohm R.A."/>
            <person name="Kues U."/>
            <person name="Blanchette R.A."/>
            <person name="Grigoriev I.V."/>
            <person name="Minto R.E."/>
            <person name="Hibbett D.S."/>
        </authorList>
    </citation>
    <scope>NUCLEOTIDE SEQUENCE [LARGE SCALE GENOMIC DNA]</scope>
    <source>
        <strain evidence="1 2">FP15055 ss-10</strain>
    </source>
</reference>
<organism evidence="1 2">
    <name type="scientific">Cylindrobasidium torrendii FP15055 ss-10</name>
    <dbReference type="NCBI Taxonomy" id="1314674"/>
    <lineage>
        <taxon>Eukaryota</taxon>
        <taxon>Fungi</taxon>
        <taxon>Dikarya</taxon>
        <taxon>Basidiomycota</taxon>
        <taxon>Agaricomycotina</taxon>
        <taxon>Agaricomycetes</taxon>
        <taxon>Agaricomycetidae</taxon>
        <taxon>Agaricales</taxon>
        <taxon>Marasmiineae</taxon>
        <taxon>Physalacriaceae</taxon>
        <taxon>Cylindrobasidium</taxon>
    </lineage>
</organism>
<evidence type="ECO:0000313" key="2">
    <source>
        <dbReference type="Proteomes" id="UP000054007"/>
    </source>
</evidence>
<dbReference type="Proteomes" id="UP000054007">
    <property type="component" value="Unassembled WGS sequence"/>
</dbReference>
<gene>
    <name evidence="1" type="ORF">CYLTODRAFT_320380</name>
</gene>
<feature type="non-terminal residue" evidence="1">
    <location>
        <position position="1"/>
    </location>
</feature>